<feature type="region of interest" description="Disordered" evidence="1">
    <location>
        <begin position="515"/>
        <end position="544"/>
    </location>
</feature>
<feature type="compositionally biased region" description="Low complexity" evidence="1">
    <location>
        <begin position="530"/>
        <end position="541"/>
    </location>
</feature>
<organism evidence="2 4">
    <name type="scientific">Didymodactylos carnosus</name>
    <dbReference type="NCBI Taxonomy" id="1234261"/>
    <lineage>
        <taxon>Eukaryota</taxon>
        <taxon>Metazoa</taxon>
        <taxon>Spiralia</taxon>
        <taxon>Gnathifera</taxon>
        <taxon>Rotifera</taxon>
        <taxon>Eurotatoria</taxon>
        <taxon>Bdelloidea</taxon>
        <taxon>Philodinida</taxon>
        <taxon>Philodinidae</taxon>
        <taxon>Didymodactylos</taxon>
    </lineage>
</organism>
<evidence type="ECO:0000313" key="2">
    <source>
        <dbReference type="EMBL" id="CAF1113004.1"/>
    </source>
</evidence>
<feature type="compositionally biased region" description="Polar residues" evidence="1">
    <location>
        <begin position="464"/>
        <end position="478"/>
    </location>
</feature>
<accession>A0A814Q133</accession>
<feature type="region of interest" description="Disordered" evidence="1">
    <location>
        <begin position="346"/>
        <end position="376"/>
    </location>
</feature>
<feature type="region of interest" description="Disordered" evidence="1">
    <location>
        <begin position="464"/>
        <end position="486"/>
    </location>
</feature>
<proteinExistence type="predicted"/>
<evidence type="ECO:0000313" key="3">
    <source>
        <dbReference type="EMBL" id="CAF3877185.1"/>
    </source>
</evidence>
<keyword evidence="4" id="KW-1185">Reference proteome</keyword>
<evidence type="ECO:0000313" key="4">
    <source>
        <dbReference type="Proteomes" id="UP000663829"/>
    </source>
</evidence>
<protein>
    <submittedName>
        <fullName evidence="2">Uncharacterized protein</fullName>
    </submittedName>
</protein>
<reference evidence="2" key="1">
    <citation type="submission" date="2021-02" db="EMBL/GenBank/DDBJ databases">
        <authorList>
            <person name="Nowell W R."/>
        </authorList>
    </citation>
    <scope>NUCLEOTIDE SEQUENCE</scope>
</reference>
<feature type="non-terminal residue" evidence="2">
    <location>
        <position position="654"/>
    </location>
</feature>
<dbReference type="Proteomes" id="UP000681722">
    <property type="component" value="Unassembled WGS sequence"/>
</dbReference>
<dbReference type="Proteomes" id="UP000663829">
    <property type="component" value="Unassembled WGS sequence"/>
</dbReference>
<comment type="caution">
    <text evidence="2">The sequence shown here is derived from an EMBL/GenBank/DDBJ whole genome shotgun (WGS) entry which is preliminary data.</text>
</comment>
<gene>
    <name evidence="2" type="ORF">GPM918_LOCUS19325</name>
    <name evidence="3" type="ORF">SRO942_LOCUS19320</name>
</gene>
<evidence type="ECO:0000256" key="1">
    <source>
        <dbReference type="SAM" id="MobiDB-lite"/>
    </source>
</evidence>
<dbReference type="EMBL" id="CAJOBC010005824">
    <property type="protein sequence ID" value="CAF3877185.1"/>
    <property type="molecule type" value="Genomic_DNA"/>
</dbReference>
<dbReference type="AlphaFoldDB" id="A0A814Q133"/>
<name>A0A814Q133_9BILA</name>
<sequence length="654" mass="72730">VNQFESDVADNLLTINELDLNDENMLKNRVSNEQNVIESWMQEDEPDQGNKTENVASIVLAHQNMTEKIVAGDNLTNILQSVENVITLESPGDYSSTIVDEHFNLPNEMVPELSASTAQYVSTEDELANMKVDNSVVLIKPNEMNASQSFDPFDDKSDAFWNNFATVSEDPFVNNSGNNSVTALYSWKNDLSNNVVESRVVDPTLSDTSDLVNDTLPKPPDQNTIDILAKYLPANPEQKLSNDLLEHDTSLPNSKLAQDSLYEKTVTDEEEEALDDYESHLTVDPLGTKMKYSFTAPVIDDSADDSSIYDDYLTKKNEIVTVADDLVSKALDESKIAYSQDDTVQANDVVPLNSDDTDSDEQHPTEFEVSGSNYPLNATPEDFTSLKPTINQEFSESKDDAWITDSDKKPQKTLLLGDEPWELDLPTTKSSTSLQAQVTDEKGPFLTQTDSYTNFFTDAFNPPNKSATTTTTNDTKFASVSGDEEEPDNYDVYFKSTANAVQDEQKPFAETVRFDNVENQSVTGEDTLESSTSSSSSNASAINEMDVTPTFNSYDADRITHHMENIPSTINTKDEIKEKDRLELESTNNQKIVKEIPTEPLNKTVEITASNATYRAHSHLPSDDGVENKPPVLTNVEIRKPSGNSLKLNMKDDY</sequence>
<dbReference type="EMBL" id="CAJNOQ010005825">
    <property type="protein sequence ID" value="CAF1113004.1"/>
    <property type="molecule type" value="Genomic_DNA"/>
</dbReference>